<dbReference type="Proteomes" id="UP001596989">
    <property type="component" value="Unassembled WGS sequence"/>
</dbReference>
<evidence type="ECO:0000256" key="1">
    <source>
        <dbReference type="SAM" id="Phobius"/>
    </source>
</evidence>
<organism evidence="2 3">
    <name type="scientific">Paenibacillus chungangensis</name>
    <dbReference type="NCBI Taxonomy" id="696535"/>
    <lineage>
        <taxon>Bacteria</taxon>
        <taxon>Bacillati</taxon>
        <taxon>Bacillota</taxon>
        <taxon>Bacilli</taxon>
        <taxon>Bacillales</taxon>
        <taxon>Paenibacillaceae</taxon>
        <taxon>Paenibacillus</taxon>
    </lineage>
</organism>
<evidence type="ECO:0000313" key="2">
    <source>
        <dbReference type="EMBL" id="MFD0960201.1"/>
    </source>
</evidence>
<feature type="transmembrane region" description="Helical" evidence="1">
    <location>
        <begin position="44"/>
        <end position="65"/>
    </location>
</feature>
<feature type="transmembrane region" description="Helical" evidence="1">
    <location>
        <begin position="100"/>
        <end position="120"/>
    </location>
</feature>
<gene>
    <name evidence="2" type="ORF">ACFQ2I_12445</name>
</gene>
<keyword evidence="1" id="KW-0812">Transmembrane</keyword>
<protein>
    <submittedName>
        <fullName evidence="2">Uncharacterized protein</fullName>
    </submittedName>
</protein>
<comment type="caution">
    <text evidence="2">The sequence shown here is derived from an EMBL/GenBank/DDBJ whole genome shotgun (WGS) entry which is preliminary data.</text>
</comment>
<accession>A0ABW3HRU0</accession>
<keyword evidence="3" id="KW-1185">Reference proteome</keyword>
<keyword evidence="1" id="KW-0472">Membrane</keyword>
<feature type="transmembrane region" description="Helical" evidence="1">
    <location>
        <begin position="7"/>
        <end position="24"/>
    </location>
</feature>
<sequence length="128" mass="14897">MRDYWSVLYNIGWVIGFWLVLMLVDNLEGRIQTVVGKTYTAEWLLLLVPLYMLVGVYIALCVVDVRRFKFKAMFFFSACLPLSLVLIAAEPLFLGFQLITYQWLPHISAAIGFTLMMSLFQTRKVFRD</sequence>
<evidence type="ECO:0000313" key="3">
    <source>
        <dbReference type="Proteomes" id="UP001596989"/>
    </source>
</evidence>
<keyword evidence="1" id="KW-1133">Transmembrane helix</keyword>
<reference evidence="3" key="1">
    <citation type="journal article" date="2019" name="Int. J. Syst. Evol. Microbiol.">
        <title>The Global Catalogue of Microorganisms (GCM) 10K type strain sequencing project: providing services to taxonomists for standard genome sequencing and annotation.</title>
        <authorList>
            <consortium name="The Broad Institute Genomics Platform"/>
            <consortium name="The Broad Institute Genome Sequencing Center for Infectious Disease"/>
            <person name="Wu L."/>
            <person name="Ma J."/>
        </authorList>
    </citation>
    <scope>NUCLEOTIDE SEQUENCE [LARGE SCALE GENOMIC DNA]</scope>
    <source>
        <strain evidence="3">CCUG 59129</strain>
    </source>
</reference>
<dbReference type="EMBL" id="JBHTJZ010000014">
    <property type="protein sequence ID" value="MFD0960201.1"/>
    <property type="molecule type" value="Genomic_DNA"/>
</dbReference>
<feature type="transmembrane region" description="Helical" evidence="1">
    <location>
        <begin position="72"/>
        <end position="94"/>
    </location>
</feature>
<dbReference type="RefSeq" id="WP_377564576.1">
    <property type="nucleotide sequence ID" value="NZ_JBHTJZ010000014.1"/>
</dbReference>
<name>A0ABW3HRU0_9BACL</name>
<proteinExistence type="predicted"/>